<keyword evidence="1" id="KW-0175">Coiled coil</keyword>
<feature type="domain" description="G" evidence="2">
    <location>
        <begin position="1"/>
        <end position="63"/>
    </location>
</feature>
<gene>
    <name evidence="3" type="ORF">POLS_LOCUS1524</name>
</gene>
<protein>
    <recommendedName>
        <fullName evidence="2">G domain-containing protein</fullName>
    </recommendedName>
</protein>
<dbReference type="Proteomes" id="UP001153618">
    <property type="component" value="Unassembled WGS sequence"/>
</dbReference>
<dbReference type="InterPro" id="IPR027417">
    <property type="entry name" value="P-loop_NTPase"/>
</dbReference>
<proteinExistence type="predicted"/>
<dbReference type="InterPro" id="IPR006073">
    <property type="entry name" value="GTP-bd"/>
</dbReference>
<sequence length="391" mass="44700">MGLTGSGKITFIQTASQSPEVVVGHDLESCTSEMKGCTFHYKGRNVNLIDTPGFDDTHKSETEVLTNIAKWLKDSYGNAEKLHGVIYLHSINKPRMEGSALRNLRMFRQLCGESPLKNVILATTFWGEVTAKAGDNREEELRQRPEFWGQMIDGGSRMMRFTDRACALEIVDHFMPMRPVPLKIQREMVDQAKPLIETAAGKHMSEELLRREELHQEELQKIKEEHELAIEEKDEQLRIILEENQRRIENNLNKIYRQQEQLRAERRAEDRKRQNDYENHLQRMESISKISLLDRESASDMRDMSFDELVAKIRANEIKINAQDRDKVEALIAEAQQSSDLSNAATRKKKGTSRYLFKALRVLAPIVSMALIGVSVVLPNFGGDSDSTTAT</sequence>
<evidence type="ECO:0000259" key="2">
    <source>
        <dbReference type="Pfam" id="PF01926"/>
    </source>
</evidence>
<dbReference type="Gene3D" id="3.40.50.300">
    <property type="entry name" value="P-loop containing nucleotide triphosphate hydrolases"/>
    <property type="match status" value="1"/>
</dbReference>
<keyword evidence="4" id="KW-1185">Reference proteome</keyword>
<dbReference type="CDD" id="cd00882">
    <property type="entry name" value="Ras_like_GTPase"/>
    <property type="match status" value="1"/>
</dbReference>
<dbReference type="SUPFAM" id="SSF52540">
    <property type="entry name" value="P-loop containing nucleoside triphosphate hydrolases"/>
    <property type="match status" value="1"/>
</dbReference>
<evidence type="ECO:0000313" key="3">
    <source>
        <dbReference type="EMBL" id="CAG7988951.1"/>
    </source>
</evidence>
<organism evidence="3 4">
    <name type="scientific">Penicillium olsonii</name>
    <dbReference type="NCBI Taxonomy" id="99116"/>
    <lineage>
        <taxon>Eukaryota</taxon>
        <taxon>Fungi</taxon>
        <taxon>Dikarya</taxon>
        <taxon>Ascomycota</taxon>
        <taxon>Pezizomycotina</taxon>
        <taxon>Eurotiomycetes</taxon>
        <taxon>Eurotiomycetidae</taxon>
        <taxon>Eurotiales</taxon>
        <taxon>Aspergillaceae</taxon>
        <taxon>Penicillium</taxon>
    </lineage>
</organism>
<feature type="coiled-coil region" evidence="1">
    <location>
        <begin position="205"/>
        <end position="265"/>
    </location>
</feature>
<evidence type="ECO:0000313" key="4">
    <source>
        <dbReference type="Proteomes" id="UP001153618"/>
    </source>
</evidence>
<evidence type="ECO:0000256" key="1">
    <source>
        <dbReference type="SAM" id="Coils"/>
    </source>
</evidence>
<dbReference type="PANTHER" id="PTHR10903">
    <property type="entry name" value="GTPASE, IMAP FAMILY MEMBER-RELATED"/>
    <property type="match status" value="1"/>
</dbReference>
<accession>A0A9W4HD27</accession>
<reference evidence="3" key="1">
    <citation type="submission" date="2021-07" db="EMBL/GenBank/DDBJ databases">
        <authorList>
            <person name="Branca A.L. A."/>
        </authorList>
    </citation>
    <scope>NUCLEOTIDE SEQUENCE</scope>
</reference>
<dbReference type="PANTHER" id="PTHR10903:SF184">
    <property type="entry name" value="GTP-BINDING PROTEIN A"/>
    <property type="match status" value="1"/>
</dbReference>
<dbReference type="Pfam" id="PF01926">
    <property type="entry name" value="MMR_HSR1"/>
    <property type="match status" value="1"/>
</dbReference>
<dbReference type="InterPro" id="IPR045058">
    <property type="entry name" value="GIMA/IAN/Toc"/>
</dbReference>
<name>A0A9W4HD27_PENOL</name>
<dbReference type="EMBL" id="CAJVOS010000011">
    <property type="protein sequence ID" value="CAG7988951.1"/>
    <property type="molecule type" value="Genomic_DNA"/>
</dbReference>
<comment type="caution">
    <text evidence="3">The sequence shown here is derived from an EMBL/GenBank/DDBJ whole genome shotgun (WGS) entry which is preliminary data.</text>
</comment>
<dbReference type="GO" id="GO:0005525">
    <property type="term" value="F:GTP binding"/>
    <property type="evidence" value="ECO:0007669"/>
    <property type="project" value="InterPro"/>
</dbReference>
<dbReference type="OrthoDB" id="8954335at2759"/>
<dbReference type="AlphaFoldDB" id="A0A9W4HD27"/>